<name>A0A177EXA0_9EURO</name>
<comment type="caution">
    <text evidence="2">The sequence shown here is derived from an EMBL/GenBank/DDBJ whole genome shotgun (WGS) entry which is preliminary data.</text>
</comment>
<sequence length="213" mass="23271">MVLVLGVSGCHAEKTQRIRSPVLTLNAWASSVESGTHTTALIADLQLFVILICEPLERTPCTPAPADQTHRLDPWLSRNANDCHSSSEPCHFSVLARHQHFPSSVDQSDSGGVVYPPLSSAHGHKRRSSAYAYGCALDAWVALHLQQRGVKLPAFETRGQRATSNDKYEYGSYEQNDSASVVRRQAVAATPSLPTHALPTRPHGMKQTLNLKV</sequence>
<proteinExistence type="predicted"/>
<dbReference type="AlphaFoldDB" id="A0A177EXA0"/>
<accession>A0A177EXA0</accession>
<reference evidence="2 3" key="1">
    <citation type="submission" date="2016-03" db="EMBL/GenBank/DDBJ databases">
        <title>Draft genome sequence of the Fonsecaea monophora CBS 269.37.</title>
        <authorList>
            <person name="Bombassaro A."/>
            <person name="Vinicius W.A."/>
            <person name="De Hoog S."/>
            <person name="Sun J."/>
            <person name="Souza E.M."/>
            <person name="Raittz R.T."/>
            <person name="Costa F."/>
            <person name="Leao A.C."/>
            <person name="Tadra-Sfeir M.Z."/>
            <person name="Baura V."/>
            <person name="Balsanelli E."/>
            <person name="Pedrosa F.O."/>
            <person name="Moreno L.F."/>
            <person name="Steffens M.B."/>
            <person name="Xi L."/>
            <person name="Bocca A.L."/>
            <person name="Felipe M.S."/>
            <person name="Teixeira M."/>
            <person name="Telles Filho F.Q."/>
            <person name="Azevedo C.M."/>
            <person name="Gomes R."/>
            <person name="Vicente V.A."/>
        </authorList>
    </citation>
    <scope>NUCLEOTIDE SEQUENCE [LARGE SCALE GENOMIC DNA]</scope>
    <source>
        <strain evidence="2 3">CBS 269.37</strain>
    </source>
</reference>
<dbReference type="Proteomes" id="UP000077002">
    <property type="component" value="Unassembled WGS sequence"/>
</dbReference>
<gene>
    <name evidence="2" type="ORF">AYO21_09152</name>
</gene>
<evidence type="ECO:0000313" key="2">
    <source>
        <dbReference type="EMBL" id="OAG36677.1"/>
    </source>
</evidence>
<protein>
    <submittedName>
        <fullName evidence="2">Uncharacterized protein</fullName>
    </submittedName>
</protein>
<keyword evidence="3" id="KW-1185">Reference proteome</keyword>
<dbReference type="RefSeq" id="XP_022508629.1">
    <property type="nucleotide sequence ID" value="XM_022659090.1"/>
</dbReference>
<dbReference type="GeneID" id="34604290"/>
<evidence type="ECO:0000256" key="1">
    <source>
        <dbReference type="SAM" id="MobiDB-lite"/>
    </source>
</evidence>
<evidence type="ECO:0000313" key="3">
    <source>
        <dbReference type="Proteomes" id="UP000077002"/>
    </source>
</evidence>
<dbReference type="EMBL" id="LVKK01000086">
    <property type="protein sequence ID" value="OAG36677.1"/>
    <property type="molecule type" value="Genomic_DNA"/>
</dbReference>
<feature type="region of interest" description="Disordered" evidence="1">
    <location>
        <begin position="190"/>
        <end position="213"/>
    </location>
</feature>
<organism evidence="2 3">
    <name type="scientific">Fonsecaea monophora</name>
    <dbReference type="NCBI Taxonomy" id="254056"/>
    <lineage>
        <taxon>Eukaryota</taxon>
        <taxon>Fungi</taxon>
        <taxon>Dikarya</taxon>
        <taxon>Ascomycota</taxon>
        <taxon>Pezizomycotina</taxon>
        <taxon>Eurotiomycetes</taxon>
        <taxon>Chaetothyriomycetidae</taxon>
        <taxon>Chaetothyriales</taxon>
        <taxon>Herpotrichiellaceae</taxon>
        <taxon>Fonsecaea</taxon>
    </lineage>
</organism>